<feature type="compositionally biased region" description="Basic and acidic residues" evidence="1">
    <location>
        <begin position="33"/>
        <end position="63"/>
    </location>
</feature>
<evidence type="ECO:0000313" key="3">
    <source>
        <dbReference type="EMBL" id="RVW33410.1"/>
    </source>
</evidence>
<evidence type="ECO:0008006" key="5">
    <source>
        <dbReference type="Google" id="ProtNLM"/>
    </source>
</evidence>
<feature type="compositionally biased region" description="Polar residues" evidence="1">
    <location>
        <begin position="95"/>
        <end position="105"/>
    </location>
</feature>
<comment type="caution">
    <text evidence="3">The sequence shown here is derived from an EMBL/GenBank/DDBJ whole genome shotgun (WGS) entry which is preliminary data.</text>
</comment>
<accession>A0A438DD83</accession>
<evidence type="ECO:0000313" key="4">
    <source>
        <dbReference type="Proteomes" id="UP000288805"/>
    </source>
</evidence>
<dbReference type="Proteomes" id="UP000288805">
    <property type="component" value="Unassembled WGS sequence"/>
</dbReference>
<dbReference type="EMBL" id="QGNW01001679">
    <property type="protein sequence ID" value="RVW33410.1"/>
    <property type="molecule type" value="Genomic_DNA"/>
</dbReference>
<dbReference type="PANTHER" id="PTHR34629">
    <property type="entry name" value="PROLINE-RICH EXTENSIN-LIKE PROTEIN EPR1"/>
    <property type="match status" value="1"/>
</dbReference>
<feature type="signal peptide" evidence="2">
    <location>
        <begin position="1"/>
        <end position="22"/>
    </location>
</feature>
<organism evidence="3 4">
    <name type="scientific">Vitis vinifera</name>
    <name type="common">Grape</name>
    <dbReference type="NCBI Taxonomy" id="29760"/>
    <lineage>
        <taxon>Eukaryota</taxon>
        <taxon>Viridiplantae</taxon>
        <taxon>Streptophyta</taxon>
        <taxon>Embryophyta</taxon>
        <taxon>Tracheophyta</taxon>
        <taxon>Spermatophyta</taxon>
        <taxon>Magnoliopsida</taxon>
        <taxon>eudicotyledons</taxon>
        <taxon>Gunneridae</taxon>
        <taxon>Pentapetalae</taxon>
        <taxon>rosids</taxon>
        <taxon>Vitales</taxon>
        <taxon>Vitaceae</taxon>
        <taxon>Viteae</taxon>
        <taxon>Vitis</taxon>
    </lineage>
</organism>
<dbReference type="AlphaFoldDB" id="A0A438DD83"/>
<reference evidence="3 4" key="1">
    <citation type="journal article" date="2018" name="PLoS Genet.">
        <title>Population sequencing reveals clonal diversity and ancestral inbreeding in the grapevine cultivar Chardonnay.</title>
        <authorList>
            <person name="Roach M.J."/>
            <person name="Johnson D.L."/>
            <person name="Bohlmann J."/>
            <person name="van Vuuren H.J."/>
            <person name="Jones S.J."/>
            <person name="Pretorius I.S."/>
            <person name="Schmidt S.A."/>
            <person name="Borneman A.R."/>
        </authorList>
    </citation>
    <scope>NUCLEOTIDE SEQUENCE [LARGE SCALE GENOMIC DNA]</scope>
    <source>
        <strain evidence="4">cv. Chardonnay</strain>
        <tissue evidence="3">Leaf</tissue>
    </source>
</reference>
<gene>
    <name evidence="3" type="ORF">CK203_098882</name>
</gene>
<feature type="compositionally biased region" description="Pro residues" evidence="1">
    <location>
        <begin position="225"/>
        <end position="242"/>
    </location>
</feature>
<dbReference type="InterPro" id="IPR051308">
    <property type="entry name" value="Proline-rich_CW_protein"/>
</dbReference>
<feature type="chain" id="PRO_5019297696" description="Proline-rich 33 kDa extensin-related protein" evidence="2">
    <location>
        <begin position="23"/>
        <end position="242"/>
    </location>
</feature>
<evidence type="ECO:0000256" key="1">
    <source>
        <dbReference type="SAM" id="MobiDB-lite"/>
    </source>
</evidence>
<proteinExistence type="predicted"/>
<evidence type="ECO:0000256" key="2">
    <source>
        <dbReference type="SAM" id="SignalP"/>
    </source>
</evidence>
<feature type="region of interest" description="Disordered" evidence="1">
    <location>
        <begin position="82"/>
        <end position="111"/>
    </location>
</feature>
<name>A0A438DD83_VITVI</name>
<protein>
    <recommendedName>
        <fullName evidence="5">Proline-rich 33 kDa extensin-related protein</fullName>
    </recommendedName>
</protein>
<dbReference type="PANTHER" id="PTHR34629:SF1">
    <property type="entry name" value="PROLINE-RICH EXTENSIN-LIKE PROTEIN EPR1"/>
    <property type="match status" value="1"/>
</dbReference>
<feature type="region of interest" description="Disordered" evidence="1">
    <location>
        <begin position="149"/>
        <end position="242"/>
    </location>
</feature>
<feature type="region of interest" description="Disordered" evidence="1">
    <location>
        <begin position="25"/>
        <end position="65"/>
    </location>
</feature>
<keyword evidence="2" id="KW-0732">Signal</keyword>
<sequence length="242" mass="27121">MSPTYLLVVLLGLVVLTSPSLADYPQHPPFKKPPPEHKPPVEKPPPEHKPPVEKPPPEHKPPVEKPLLNTSLQWRSHLLNTNQPHWKNLPRGRSHSQNTSHQPQLANHLRDRSHHIMVTTLVTLLLRMLKTHTSHQPQLANHLRERSHHIIGHNPGHPPAENAEDSYKPPTPVGKPPKGEKPPHYGHNPGHPPTENAEDSYKPPRKIKPPSTPAEKQPGPGKKLPTPPHKPPHKPPTPTHPN</sequence>